<gene>
    <name evidence="1" type="ORF">SDJN03_06773</name>
</gene>
<dbReference type="Proteomes" id="UP000685013">
    <property type="component" value="Chromosome 4"/>
</dbReference>
<evidence type="ECO:0000313" key="2">
    <source>
        <dbReference type="Proteomes" id="UP000685013"/>
    </source>
</evidence>
<keyword evidence="2" id="KW-1185">Reference proteome</keyword>
<evidence type="ECO:0000313" key="1">
    <source>
        <dbReference type="EMBL" id="KAG6601540.1"/>
    </source>
</evidence>
<proteinExistence type="predicted"/>
<protein>
    <submittedName>
        <fullName evidence="1">Uncharacterized protein</fullName>
    </submittedName>
</protein>
<name>A0AAV6NS89_9ROSI</name>
<dbReference type="EMBL" id="JAGKQH010000004">
    <property type="protein sequence ID" value="KAG6601540.1"/>
    <property type="molecule type" value="Genomic_DNA"/>
</dbReference>
<accession>A0AAV6NS89</accession>
<feature type="non-terminal residue" evidence="1">
    <location>
        <position position="1"/>
    </location>
</feature>
<sequence length="84" mass="9198">MFIAGVILYYNKNQNSEECGSIAGTGPREDIVLVLVLEYEQESIVLSGLENSKAFRPALASCFDILAYNGALSCFTTQSIIWSI</sequence>
<organism evidence="1 2">
    <name type="scientific">Cucurbita argyrosperma subsp. sororia</name>
    <dbReference type="NCBI Taxonomy" id="37648"/>
    <lineage>
        <taxon>Eukaryota</taxon>
        <taxon>Viridiplantae</taxon>
        <taxon>Streptophyta</taxon>
        <taxon>Embryophyta</taxon>
        <taxon>Tracheophyta</taxon>
        <taxon>Spermatophyta</taxon>
        <taxon>Magnoliopsida</taxon>
        <taxon>eudicotyledons</taxon>
        <taxon>Gunneridae</taxon>
        <taxon>Pentapetalae</taxon>
        <taxon>rosids</taxon>
        <taxon>fabids</taxon>
        <taxon>Cucurbitales</taxon>
        <taxon>Cucurbitaceae</taxon>
        <taxon>Cucurbiteae</taxon>
        <taxon>Cucurbita</taxon>
    </lineage>
</organism>
<comment type="caution">
    <text evidence="1">The sequence shown here is derived from an EMBL/GenBank/DDBJ whole genome shotgun (WGS) entry which is preliminary data.</text>
</comment>
<reference evidence="1 2" key="1">
    <citation type="journal article" date="2021" name="Hortic Res">
        <title>The domestication of Cucurbita argyrosperma as revealed by the genome of its wild relative.</title>
        <authorList>
            <person name="Barrera-Redondo J."/>
            <person name="Sanchez-de la Vega G."/>
            <person name="Aguirre-Liguori J.A."/>
            <person name="Castellanos-Morales G."/>
            <person name="Gutierrez-Guerrero Y.T."/>
            <person name="Aguirre-Dugua X."/>
            <person name="Aguirre-Planter E."/>
            <person name="Tenaillon M.I."/>
            <person name="Lira-Saade R."/>
            <person name="Eguiarte L.E."/>
        </authorList>
    </citation>
    <scope>NUCLEOTIDE SEQUENCE [LARGE SCALE GENOMIC DNA]</scope>
    <source>
        <strain evidence="1">JBR-2021</strain>
    </source>
</reference>
<dbReference type="AlphaFoldDB" id="A0AAV6NS89"/>